<dbReference type="Gene3D" id="3.30.460.40">
    <property type="match status" value="1"/>
</dbReference>
<dbReference type="Proteomes" id="UP000308489">
    <property type="component" value="Chromosome 1"/>
</dbReference>
<dbReference type="AlphaFoldDB" id="A0A4U9RW99"/>
<dbReference type="InterPro" id="IPR043519">
    <property type="entry name" value="NT_sf"/>
</dbReference>
<accession>A0A4U9RW99</accession>
<proteinExistence type="predicted"/>
<protein>
    <submittedName>
        <fullName evidence="1">Uncharacterized protein</fullName>
    </submittedName>
</protein>
<dbReference type="OrthoDB" id="2351919at2"/>
<sequence>MIEVEKKFEVLSKIAKELNDNNITWGIGASLLLYIKGISSEFHDIDIMVAESDVQALKNILLSLGELQPKNPNIQYKTKKFLEFKVEDVDIDVIAGFVIVNKGRDFYFQLNKDDIIDYTEINGVKIPLQSVTEWRNYYELMGRIEKVKMIDYKYYLLKKFSSS</sequence>
<dbReference type="KEGG" id="hhw:NCTC503_02614"/>
<keyword evidence="2" id="KW-1185">Reference proteome</keyword>
<organism evidence="1 2">
    <name type="scientific">Hathewaya histolytica</name>
    <name type="common">Clostridium histolyticum</name>
    <dbReference type="NCBI Taxonomy" id="1498"/>
    <lineage>
        <taxon>Bacteria</taxon>
        <taxon>Bacillati</taxon>
        <taxon>Bacillota</taxon>
        <taxon>Clostridia</taxon>
        <taxon>Eubacteriales</taxon>
        <taxon>Clostridiaceae</taxon>
        <taxon>Hathewaya</taxon>
    </lineage>
</organism>
<dbReference type="EMBL" id="LR590481">
    <property type="protein sequence ID" value="VTQ95966.1"/>
    <property type="molecule type" value="Genomic_DNA"/>
</dbReference>
<name>A0A4U9RW99_HATHI</name>
<dbReference type="SUPFAM" id="SSF81301">
    <property type="entry name" value="Nucleotidyltransferase"/>
    <property type="match status" value="1"/>
</dbReference>
<gene>
    <name evidence="1" type="ORF">NCTC503_02614</name>
</gene>
<dbReference type="RefSeq" id="WP_138211107.1">
    <property type="nucleotide sequence ID" value="NZ_CBCRUQ010000006.1"/>
</dbReference>
<evidence type="ECO:0000313" key="1">
    <source>
        <dbReference type="EMBL" id="VTQ95966.1"/>
    </source>
</evidence>
<reference evidence="1 2" key="1">
    <citation type="submission" date="2019-05" db="EMBL/GenBank/DDBJ databases">
        <authorList>
            <consortium name="Pathogen Informatics"/>
        </authorList>
    </citation>
    <scope>NUCLEOTIDE SEQUENCE [LARGE SCALE GENOMIC DNA]</scope>
    <source>
        <strain evidence="1 2">NCTC503</strain>
    </source>
</reference>
<evidence type="ECO:0000313" key="2">
    <source>
        <dbReference type="Proteomes" id="UP000308489"/>
    </source>
</evidence>